<name>A0A373A228_9ACTN</name>
<feature type="compositionally biased region" description="Low complexity" evidence="1">
    <location>
        <begin position="1"/>
        <end position="25"/>
    </location>
</feature>
<gene>
    <name evidence="2" type="ORF">DR950_31810</name>
</gene>
<keyword evidence="3" id="KW-1185">Reference proteome</keyword>
<comment type="caution">
    <text evidence="2">The sequence shown here is derived from an EMBL/GenBank/DDBJ whole genome shotgun (WGS) entry which is preliminary data.</text>
</comment>
<evidence type="ECO:0000313" key="3">
    <source>
        <dbReference type="Proteomes" id="UP000263377"/>
    </source>
</evidence>
<organism evidence="2 3">
    <name type="scientific">Kitasatospora xanthocidica</name>
    <dbReference type="NCBI Taxonomy" id="83382"/>
    <lineage>
        <taxon>Bacteria</taxon>
        <taxon>Bacillati</taxon>
        <taxon>Actinomycetota</taxon>
        <taxon>Actinomycetes</taxon>
        <taxon>Kitasatosporales</taxon>
        <taxon>Streptomycetaceae</taxon>
        <taxon>Kitasatospora</taxon>
    </lineage>
</organism>
<feature type="compositionally biased region" description="Gly residues" evidence="1">
    <location>
        <begin position="59"/>
        <end position="80"/>
    </location>
</feature>
<evidence type="ECO:0000313" key="2">
    <source>
        <dbReference type="EMBL" id="RGD61722.1"/>
    </source>
</evidence>
<protein>
    <submittedName>
        <fullName evidence="2">Uncharacterized protein</fullName>
    </submittedName>
</protein>
<dbReference type="EMBL" id="QVIG01000001">
    <property type="protein sequence ID" value="RGD61722.1"/>
    <property type="molecule type" value="Genomic_DNA"/>
</dbReference>
<dbReference type="AlphaFoldDB" id="A0A373A228"/>
<feature type="region of interest" description="Disordered" evidence="1">
    <location>
        <begin position="1"/>
        <end position="33"/>
    </location>
</feature>
<feature type="compositionally biased region" description="Low complexity" evidence="1">
    <location>
        <begin position="86"/>
        <end position="97"/>
    </location>
</feature>
<sequence>MATASTATALAVTTGTTTTAPAAPAQRDGGPQTYRVSVRAGGAWELPPGLTSFTVYVRGSGGGSGGGGSGGGGSGSGWSGGRDAAEGTTEGTISSGGPATAPG</sequence>
<reference evidence="2 3" key="1">
    <citation type="submission" date="2018-08" db="EMBL/GenBank/DDBJ databases">
        <title>Diversity &amp; Physiological Properties of Lignin-Decomposing Actinobacteria from Soil.</title>
        <authorList>
            <person name="Roh S.G."/>
            <person name="Kim S.B."/>
        </authorList>
    </citation>
    <scope>NUCLEOTIDE SEQUENCE [LARGE SCALE GENOMIC DNA]</scope>
    <source>
        <strain evidence="2 3">MMS17-GH009</strain>
    </source>
</reference>
<dbReference type="Proteomes" id="UP000263377">
    <property type="component" value="Unassembled WGS sequence"/>
</dbReference>
<accession>A0A373A228</accession>
<evidence type="ECO:0000256" key="1">
    <source>
        <dbReference type="SAM" id="MobiDB-lite"/>
    </source>
</evidence>
<feature type="region of interest" description="Disordered" evidence="1">
    <location>
        <begin position="57"/>
        <end position="103"/>
    </location>
</feature>
<proteinExistence type="predicted"/>